<feature type="transmembrane region" description="Helical" evidence="1">
    <location>
        <begin position="96"/>
        <end position="118"/>
    </location>
</feature>
<dbReference type="AlphaFoldDB" id="A0A1J5P2L3"/>
<comment type="caution">
    <text evidence="2">The sequence shown here is derived from an EMBL/GenBank/DDBJ whole genome shotgun (WGS) entry which is preliminary data.</text>
</comment>
<dbReference type="Proteomes" id="UP000182811">
    <property type="component" value="Unassembled WGS sequence"/>
</dbReference>
<feature type="transmembrane region" description="Helical" evidence="1">
    <location>
        <begin position="44"/>
        <end position="61"/>
    </location>
</feature>
<sequence length="247" mass="24647">MPGIPVVFFLAAGAALLVGPKGLLTWPGLAAAAAGTLFSVRNKYFWAAVIGAGSAAVSVAAQTAFGFCAWCGLAAGFFAAAGLGAVAASGNLPRRLGAAALVLAAAVAAGSFLAYAVAGPGGARAVQPLPAVAGTAAGGSVTTTAKADRPSTSGGKAVLYISPWCPNCERALRVFIGRDPAGTKWEPVVVPQSDLRAGEEKLRALGYTGDVRSEASVPAEGVPYLRSADGRGFLGATRCLEWAQSNL</sequence>
<keyword evidence="1" id="KW-0812">Transmembrane</keyword>
<protein>
    <recommendedName>
        <fullName evidence="4">Glutaredoxin domain-containing protein</fullName>
    </recommendedName>
</protein>
<feature type="transmembrane region" description="Helical" evidence="1">
    <location>
        <begin position="68"/>
        <end position="90"/>
    </location>
</feature>
<gene>
    <name evidence="2" type="ORF">MOTE_10110</name>
</gene>
<keyword evidence="1" id="KW-0472">Membrane</keyword>
<name>A0A1J5P2L3_NEOTH</name>
<evidence type="ECO:0008006" key="4">
    <source>
        <dbReference type="Google" id="ProtNLM"/>
    </source>
</evidence>
<evidence type="ECO:0000256" key="1">
    <source>
        <dbReference type="SAM" id="Phobius"/>
    </source>
</evidence>
<keyword evidence="1" id="KW-1133">Transmembrane helix</keyword>
<evidence type="ECO:0000313" key="2">
    <source>
        <dbReference type="EMBL" id="OIQ59755.1"/>
    </source>
</evidence>
<accession>A0A1J5P2L3</accession>
<reference evidence="2 3" key="1">
    <citation type="submission" date="2016-08" db="EMBL/GenBank/DDBJ databases">
        <title>Genome-based comparison of Moorella thermoacetic strains.</title>
        <authorList>
            <person name="Poehlein A."/>
            <person name="Bengelsdorf F.R."/>
            <person name="Esser C."/>
            <person name="Duerre P."/>
            <person name="Daniel R."/>
        </authorList>
    </citation>
    <scope>NUCLEOTIDE SEQUENCE [LARGE SCALE GENOMIC DNA]</scope>
    <source>
        <strain evidence="2 3">DSM 21394</strain>
    </source>
</reference>
<proteinExistence type="predicted"/>
<dbReference type="EMBL" id="MDDC01000007">
    <property type="protein sequence ID" value="OIQ59755.1"/>
    <property type="molecule type" value="Genomic_DNA"/>
</dbReference>
<evidence type="ECO:0000313" key="3">
    <source>
        <dbReference type="Proteomes" id="UP000182811"/>
    </source>
</evidence>
<organism evidence="2 3">
    <name type="scientific">Neomoorella thermoacetica</name>
    <name type="common">Clostridium thermoaceticum</name>
    <dbReference type="NCBI Taxonomy" id="1525"/>
    <lineage>
        <taxon>Bacteria</taxon>
        <taxon>Bacillati</taxon>
        <taxon>Bacillota</taxon>
        <taxon>Clostridia</taxon>
        <taxon>Neomoorellales</taxon>
        <taxon>Neomoorellaceae</taxon>
        <taxon>Neomoorella</taxon>
    </lineage>
</organism>